<reference evidence="1 2" key="1">
    <citation type="submission" date="2024-02" db="EMBL/GenBank/DDBJ databases">
        <title>High-quality chromosome-scale genome assembly of Pensacola bahiagrass (Paspalum notatum Flugge var. saurae).</title>
        <authorList>
            <person name="Vega J.M."/>
            <person name="Podio M."/>
            <person name="Orjuela J."/>
            <person name="Siena L.A."/>
            <person name="Pessino S.C."/>
            <person name="Combes M.C."/>
            <person name="Mariac C."/>
            <person name="Albertini E."/>
            <person name="Pupilli F."/>
            <person name="Ortiz J.P.A."/>
            <person name="Leblanc O."/>
        </authorList>
    </citation>
    <scope>NUCLEOTIDE SEQUENCE [LARGE SCALE GENOMIC DNA]</scope>
    <source>
        <strain evidence="1">R1</strain>
        <tissue evidence="1">Leaf</tissue>
    </source>
</reference>
<accession>A0AAQ3TU90</accession>
<organism evidence="1 2">
    <name type="scientific">Paspalum notatum var. saurae</name>
    <dbReference type="NCBI Taxonomy" id="547442"/>
    <lineage>
        <taxon>Eukaryota</taxon>
        <taxon>Viridiplantae</taxon>
        <taxon>Streptophyta</taxon>
        <taxon>Embryophyta</taxon>
        <taxon>Tracheophyta</taxon>
        <taxon>Spermatophyta</taxon>
        <taxon>Magnoliopsida</taxon>
        <taxon>Liliopsida</taxon>
        <taxon>Poales</taxon>
        <taxon>Poaceae</taxon>
        <taxon>PACMAD clade</taxon>
        <taxon>Panicoideae</taxon>
        <taxon>Andropogonodae</taxon>
        <taxon>Paspaleae</taxon>
        <taxon>Paspalinae</taxon>
        <taxon>Paspalum</taxon>
    </lineage>
</organism>
<gene>
    <name evidence="1" type="ORF">U9M48_027363</name>
</gene>
<keyword evidence="2" id="KW-1185">Reference proteome</keyword>
<evidence type="ECO:0000313" key="1">
    <source>
        <dbReference type="EMBL" id="WVZ79831.1"/>
    </source>
</evidence>
<protein>
    <submittedName>
        <fullName evidence="1">Uncharacterized protein</fullName>
    </submittedName>
</protein>
<sequence length="105" mass="10740">MIHLAAAARTGSAAVGVGRWCGHVSDTGHGVDDLCVLKLAAVGGKNRLRLGTGLECLLAASMTFSCSGAGVKLATGDEGDNQRVDVVPAGVDAQVQQSQWQDRHA</sequence>
<evidence type="ECO:0000313" key="2">
    <source>
        <dbReference type="Proteomes" id="UP001341281"/>
    </source>
</evidence>
<dbReference type="AlphaFoldDB" id="A0AAQ3TU90"/>
<dbReference type="Proteomes" id="UP001341281">
    <property type="component" value="Chromosome 06"/>
</dbReference>
<name>A0AAQ3TU90_PASNO</name>
<proteinExistence type="predicted"/>
<dbReference type="EMBL" id="CP144750">
    <property type="protein sequence ID" value="WVZ79831.1"/>
    <property type="molecule type" value="Genomic_DNA"/>
</dbReference>